<feature type="compositionally biased region" description="Low complexity" evidence="1">
    <location>
        <begin position="166"/>
        <end position="181"/>
    </location>
</feature>
<evidence type="ECO:0000256" key="1">
    <source>
        <dbReference type="SAM" id="MobiDB-lite"/>
    </source>
</evidence>
<accession>A0A6J1W5L8</accession>
<proteinExistence type="predicted"/>
<sequence length="251" mass="25965">SPSGFHGKGEATSHHVLLSSPAPSPLDQTGSLAEAHNSDFPIQASAEAATTKAVGGAETETTITTPEAATIRTTSSRAATARHVTRILTRAVAWLLPLLQPWALPPTPLRCRTIKDHSKVTASPTAPLPATAKGATLLPATTTGVTALTAKVTPSLLLRQPQLHQPTVSPTTTSTNSTPNNGINTIRTRVSGLRTTATTTTGATRAPRRAAQAHSDSSGKVSFSPPPQPLTPHPTGKRNSTFLTVTGIPES</sequence>
<organism evidence="2 3">
    <name type="scientific">Notechis scutatus</name>
    <name type="common">mainland tiger snake</name>
    <dbReference type="NCBI Taxonomy" id="8663"/>
    <lineage>
        <taxon>Eukaryota</taxon>
        <taxon>Metazoa</taxon>
        <taxon>Chordata</taxon>
        <taxon>Craniata</taxon>
        <taxon>Vertebrata</taxon>
        <taxon>Euteleostomi</taxon>
        <taxon>Lepidosauria</taxon>
        <taxon>Squamata</taxon>
        <taxon>Bifurcata</taxon>
        <taxon>Unidentata</taxon>
        <taxon>Episquamata</taxon>
        <taxon>Toxicofera</taxon>
        <taxon>Serpentes</taxon>
        <taxon>Colubroidea</taxon>
        <taxon>Elapidae</taxon>
        <taxon>Hydrophiinae</taxon>
        <taxon>Notechis</taxon>
    </lineage>
</organism>
<feature type="region of interest" description="Disordered" evidence="1">
    <location>
        <begin position="165"/>
        <end position="251"/>
    </location>
</feature>
<evidence type="ECO:0000313" key="2">
    <source>
        <dbReference type="Proteomes" id="UP000504612"/>
    </source>
</evidence>
<feature type="region of interest" description="Disordered" evidence="1">
    <location>
        <begin position="1"/>
        <end position="32"/>
    </location>
</feature>
<name>A0A6J1W5L8_9SAUR</name>
<dbReference type="RefSeq" id="XP_026547694.1">
    <property type="nucleotide sequence ID" value="XM_026691909.1"/>
</dbReference>
<dbReference type="GeneID" id="113429395"/>
<dbReference type="Proteomes" id="UP000504612">
    <property type="component" value="Unplaced"/>
</dbReference>
<gene>
    <name evidence="3" type="primary">LOC113429395</name>
</gene>
<dbReference type="KEGG" id="nss:113429395"/>
<dbReference type="AlphaFoldDB" id="A0A6J1W5L8"/>
<feature type="compositionally biased region" description="Low complexity" evidence="1">
    <location>
        <begin position="194"/>
        <end position="213"/>
    </location>
</feature>
<protein>
    <submittedName>
        <fullName evidence="3">Cell wall protein DAN4-like</fullName>
    </submittedName>
</protein>
<reference evidence="3" key="1">
    <citation type="submission" date="2025-08" db="UniProtKB">
        <authorList>
            <consortium name="RefSeq"/>
        </authorList>
    </citation>
    <scope>IDENTIFICATION</scope>
</reference>
<feature type="non-terminal residue" evidence="3">
    <location>
        <position position="1"/>
    </location>
</feature>
<evidence type="ECO:0000313" key="3">
    <source>
        <dbReference type="RefSeq" id="XP_026547694.1"/>
    </source>
</evidence>
<keyword evidence="2" id="KW-1185">Reference proteome</keyword>